<dbReference type="Proteomes" id="UP001211173">
    <property type="component" value="Unassembled WGS sequence"/>
</dbReference>
<dbReference type="AlphaFoldDB" id="A0A6I2RCH8"/>
<protein>
    <submittedName>
        <fullName evidence="2">Uncharacterized protein</fullName>
    </submittedName>
</protein>
<dbReference type="RefSeq" id="WP_131971149.1">
    <property type="nucleotide sequence ID" value="NZ_BAABXT010000001.1"/>
</dbReference>
<accession>A0A6I2RCH8</accession>
<comment type="caution">
    <text evidence="2">The sequence shown here is derived from an EMBL/GenBank/DDBJ whole genome shotgun (WGS) entry which is preliminary data.</text>
</comment>
<dbReference type="EMBL" id="JAQLWV010000004">
    <property type="protein sequence ID" value="MDB7932277.1"/>
    <property type="molecule type" value="Genomic_DNA"/>
</dbReference>
<organism evidence="2 3">
    <name type="scientific">Flavonifractor plautii</name>
    <name type="common">Fusobacterium plautii</name>
    <dbReference type="NCBI Taxonomy" id="292800"/>
    <lineage>
        <taxon>Bacteria</taxon>
        <taxon>Bacillati</taxon>
        <taxon>Bacillota</taxon>
        <taxon>Clostridia</taxon>
        <taxon>Eubacteriales</taxon>
        <taxon>Oscillospiraceae</taxon>
        <taxon>Flavonifractor</taxon>
    </lineage>
</organism>
<name>A0A6I2RCH8_FLAPL</name>
<dbReference type="Proteomes" id="UP000429811">
    <property type="component" value="Unassembled WGS sequence"/>
</dbReference>
<reference evidence="2 3" key="1">
    <citation type="journal article" date="2019" name="Nat. Med.">
        <title>A library of human gut bacterial isolates paired with longitudinal multiomics data enables mechanistic microbiome research.</title>
        <authorList>
            <person name="Poyet M."/>
            <person name="Groussin M."/>
            <person name="Gibbons S.M."/>
            <person name="Avila-Pacheco J."/>
            <person name="Jiang X."/>
            <person name="Kearney S.M."/>
            <person name="Perrotta A.R."/>
            <person name="Berdy B."/>
            <person name="Zhao S."/>
            <person name="Lieberman T.D."/>
            <person name="Swanson P.K."/>
            <person name="Smith M."/>
            <person name="Roesemann S."/>
            <person name="Alexander J.E."/>
            <person name="Rich S.A."/>
            <person name="Livny J."/>
            <person name="Vlamakis H."/>
            <person name="Clish C."/>
            <person name="Bullock K."/>
            <person name="Deik A."/>
            <person name="Scott J."/>
            <person name="Pierce K.A."/>
            <person name="Xavier R.J."/>
            <person name="Alm E.J."/>
        </authorList>
    </citation>
    <scope>NUCLEOTIDE SEQUENCE [LARGE SCALE GENOMIC DNA]</scope>
    <source>
        <strain evidence="2 3">BIOML-A5</strain>
    </source>
</reference>
<sequence length="155" mass="17874">MSEKTFEYLEYVCANTPARQHYMLIQARDTESGEIVWAIGDDHVCAVTRADFIRNRSVEYNDVLIREFPYRDNTPESVGEWKPLILELVKHTLDAYINHEGFVHVYPQWLPEDLETPMPRELLLDRSKIDHVILHDVGIIEAVPASEKAGPSDVL</sequence>
<evidence type="ECO:0000313" key="1">
    <source>
        <dbReference type="EMBL" id="MDB7932277.1"/>
    </source>
</evidence>
<gene>
    <name evidence="2" type="ORF">GKE90_07370</name>
    <name evidence="1" type="ORF">PNE06_04240</name>
</gene>
<reference evidence="1" key="2">
    <citation type="submission" date="2023-01" db="EMBL/GenBank/DDBJ databases">
        <title>Human gut microbiome strain richness.</title>
        <authorList>
            <person name="Chen-Liaw A."/>
        </authorList>
    </citation>
    <scope>NUCLEOTIDE SEQUENCE</scope>
    <source>
        <strain evidence="1">1001287st1_F4_1001285I_161205</strain>
    </source>
</reference>
<dbReference type="EMBL" id="WKPO01000008">
    <property type="protein sequence ID" value="MSB48521.1"/>
    <property type="molecule type" value="Genomic_DNA"/>
</dbReference>
<evidence type="ECO:0000313" key="2">
    <source>
        <dbReference type="EMBL" id="MSB48521.1"/>
    </source>
</evidence>
<proteinExistence type="predicted"/>
<evidence type="ECO:0000313" key="3">
    <source>
        <dbReference type="Proteomes" id="UP000429811"/>
    </source>
</evidence>